<keyword evidence="2" id="KW-1185">Reference proteome</keyword>
<accession>A0A0M2PYJ0</accession>
<proteinExistence type="predicted"/>
<evidence type="ECO:0000313" key="2">
    <source>
        <dbReference type="Proteomes" id="UP000034681"/>
    </source>
</evidence>
<dbReference type="AlphaFoldDB" id="A0A0M2PYJ0"/>
<protein>
    <submittedName>
        <fullName evidence="1">Uncharacterized protein</fullName>
    </submittedName>
</protein>
<name>A0A0M2PYJ0_PROHO</name>
<sequence>MGLGLARRSVEIGLGTGIAPTAWVWRGDRRREHYPGHLEVVTHIQQVVQRDKMFKNFTNKRG</sequence>
<evidence type="ECO:0000313" key="1">
    <source>
        <dbReference type="EMBL" id="KKI99748.1"/>
    </source>
</evidence>
<reference evidence="1" key="1">
    <citation type="submission" date="2012-04" db="EMBL/GenBank/DDBJ databases">
        <authorList>
            <person name="Borisov I.G."/>
            <person name="Ivanikova N.V."/>
            <person name="Pinevich A.V."/>
        </authorList>
    </citation>
    <scope>NUCLEOTIDE SEQUENCE</scope>
    <source>
        <strain evidence="1">CALU 1027</strain>
    </source>
</reference>
<dbReference type="EMBL" id="AJTX02000004">
    <property type="protein sequence ID" value="KKI99748.1"/>
    <property type="molecule type" value="Genomic_DNA"/>
</dbReference>
<organism evidence="1 2">
    <name type="scientific">Prochlorothrix hollandica PCC 9006 = CALU 1027</name>
    <dbReference type="NCBI Taxonomy" id="317619"/>
    <lineage>
        <taxon>Bacteria</taxon>
        <taxon>Bacillati</taxon>
        <taxon>Cyanobacteriota</taxon>
        <taxon>Cyanophyceae</taxon>
        <taxon>Prochlorotrichales</taxon>
        <taxon>Prochlorotrichaceae</taxon>
        <taxon>Prochlorothrix</taxon>
    </lineage>
</organism>
<dbReference type="Proteomes" id="UP000034681">
    <property type="component" value="Unassembled WGS sequence"/>
</dbReference>
<comment type="caution">
    <text evidence="1">The sequence shown here is derived from an EMBL/GenBank/DDBJ whole genome shotgun (WGS) entry which is preliminary data.</text>
</comment>
<gene>
    <name evidence="1" type="ORF">PROH_07695</name>
</gene>